<dbReference type="InterPro" id="IPR005336">
    <property type="entry name" value="MPC"/>
</dbReference>
<organism evidence="10">
    <name type="scientific">Phaeomonas parva</name>
    <dbReference type="NCBI Taxonomy" id="124430"/>
    <lineage>
        <taxon>Eukaryota</taxon>
        <taxon>Sar</taxon>
        <taxon>Stramenopiles</taxon>
        <taxon>Ochrophyta</taxon>
        <taxon>Pinguiophyceae</taxon>
        <taxon>Pinguiochrysidales</taxon>
        <taxon>Pinguiochrysidaceae</taxon>
        <taxon>Phaeomonas</taxon>
    </lineage>
</organism>
<protein>
    <recommendedName>
        <fullName evidence="9">Mitochondrial pyruvate carrier</fullName>
    </recommendedName>
</protein>
<keyword evidence="3 9" id="KW-0813">Transport</keyword>
<evidence type="ECO:0000256" key="6">
    <source>
        <dbReference type="ARBA" id="ARBA00022989"/>
    </source>
</evidence>
<keyword evidence="6" id="KW-1133">Transmembrane helix</keyword>
<dbReference type="GO" id="GO:0005743">
    <property type="term" value="C:mitochondrial inner membrane"/>
    <property type="evidence" value="ECO:0007669"/>
    <property type="project" value="UniProtKB-SubCell"/>
</dbReference>
<evidence type="ECO:0000256" key="2">
    <source>
        <dbReference type="ARBA" id="ARBA00006416"/>
    </source>
</evidence>
<comment type="similarity">
    <text evidence="2 9">Belongs to the mitochondrial pyruvate carrier (MPC) (TC 2.A.105) family.</text>
</comment>
<evidence type="ECO:0000256" key="3">
    <source>
        <dbReference type="ARBA" id="ARBA00022448"/>
    </source>
</evidence>
<sequence>MLGIVPGLQARVLAAPFIANNKMLSGFLSHPAGPFTIFFWAPTFKWAISLSNIADLQRPVEKISLPQQIAVTATGVIWSRYSMVITPVNWNLFSVNVFMAMTGFAQLYRKLTAPATPTKAE</sequence>
<comment type="function">
    <text evidence="9">Mediates the uptake of pyruvate into mitochondria.</text>
</comment>
<comment type="subcellular location">
    <subcellularLocation>
        <location evidence="1 9">Mitochondrion inner membrane</location>
        <topology evidence="1 9">Multi-pass membrane protein</topology>
    </subcellularLocation>
</comment>
<evidence type="ECO:0000256" key="4">
    <source>
        <dbReference type="ARBA" id="ARBA00022692"/>
    </source>
</evidence>
<name>A0A7S1U635_9STRA</name>
<dbReference type="Pfam" id="PF03650">
    <property type="entry name" value="MPC"/>
    <property type="match status" value="1"/>
</dbReference>
<dbReference type="AlphaFoldDB" id="A0A7S1U635"/>
<evidence type="ECO:0000313" key="10">
    <source>
        <dbReference type="EMBL" id="CAD9258210.1"/>
    </source>
</evidence>
<keyword evidence="4" id="KW-0812">Transmembrane</keyword>
<evidence type="ECO:0000256" key="7">
    <source>
        <dbReference type="ARBA" id="ARBA00023128"/>
    </source>
</evidence>
<reference evidence="10" key="1">
    <citation type="submission" date="2021-01" db="EMBL/GenBank/DDBJ databases">
        <authorList>
            <person name="Corre E."/>
            <person name="Pelletier E."/>
            <person name="Niang G."/>
            <person name="Scheremetjew M."/>
            <person name="Finn R."/>
            <person name="Kale V."/>
            <person name="Holt S."/>
            <person name="Cochrane G."/>
            <person name="Meng A."/>
            <person name="Brown T."/>
            <person name="Cohen L."/>
        </authorList>
    </citation>
    <scope>NUCLEOTIDE SEQUENCE</scope>
    <source>
        <strain evidence="10">CCMP2877</strain>
    </source>
</reference>
<dbReference type="EMBL" id="HBGJ01026020">
    <property type="protein sequence ID" value="CAD9258210.1"/>
    <property type="molecule type" value="Transcribed_RNA"/>
</dbReference>
<evidence type="ECO:0000256" key="8">
    <source>
        <dbReference type="ARBA" id="ARBA00023136"/>
    </source>
</evidence>
<proteinExistence type="inferred from homology"/>
<evidence type="ECO:0000256" key="5">
    <source>
        <dbReference type="ARBA" id="ARBA00022792"/>
    </source>
</evidence>
<keyword evidence="7 9" id="KW-0496">Mitochondrion</keyword>
<keyword evidence="8" id="KW-0472">Membrane</keyword>
<dbReference type="GO" id="GO:0006850">
    <property type="term" value="P:pyruvate import into mitochondria"/>
    <property type="evidence" value="ECO:0007669"/>
    <property type="project" value="InterPro"/>
</dbReference>
<keyword evidence="5 9" id="KW-0999">Mitochondrion inner membrane</keyword>
<evidence type="ECO:0000256" key="1">
    <source>
        <dbReference type="ARBA" id="ARBA00004448"/>
    </source>
</evidence>
<gene>
    <name evidence="10" type="ORF">PPAR1163_LOCUS16582</name>
</gene>
<accession>A0A7S1U635</accession>
<evidence type="ECO:0000256" key="9">
    <source>
        <dbReference type="RuleBase" id="RU363100"/>
    </source>
</evidence>
<dbReference type="PANTHER" id="PTHR14154">
    <property type="entry name" value="UPF0041 BRAIN PROTEIN 44-RELATED"/>
    <property type="match status" value="1"/>
</dbReference>